<dbReference type="Proteomes" id="UP001519272">
    <property type="component" value="Unassembled WGS sequence"/>
</dbReference>
<keyword evidence="2" id="KW-0732">Signal</keyword>
<feature type="signal peptide" evidence="2">
    <location>
        <begin position="1"/>
        <end position="23"/>
    </location>
</feature>
<feature type="compositionally biased region" description="Polar residues" evidence="1">
    <location>
        <begin position="152"/>
        <end position="162"/>
    </location>
</feature>
<evidence type="ECO:0000313" key="3">
    <source>
        <dbReference type="EMBL" id="MBP1907329.1"/>
    </source>
</evidence>
<comment type="caution">
    <text evidence="3">The sequence shown here is derived from an EMBL/GenBank/DDBJ whole genome shotgun (WGS) entry which is preliminary data.</text>
</comment>
<gene>
    <name evidence="3" type="ORF">J2Z32_004004</name>
</gene>
<protein>
    <submittedName>
        <fullName evidence="3">Uncharacterized protein</fullName>
    </submittedName>
</protein>
<evidence type="ECO:0000256" key="1">
    <source>
        <dbReference type="SAM" id="MobiDB-lite"/>
    </source>
</evidence>
<accession>A0ABS4FXS5</accession>
<feature type="region of interest" description="Disordered" evidence="1">
    <location>
        <begin position="139"/>
        <end position="162"/>
    </location>
</feature>
<evidence type="ECO:0000256" key="2">
    <source>
        <dbReference type="SAM" id="SignalP"/>
    </source>
</evidence>
<dbReference type="PROSITE" id="PS51257">
    <property type="entry name" value="PROKAR_LIPOPROTEIN"/>
    <property type="match status" value="1"/>
</dbReference>
<dbReference type="RefSeq" id="WP_210090912.1">
    <property type="nucleotide sequence ID" value="NZ_JAGGKG010000025.1"/>
</dbReference>
<evidence type="ECO:0000313" key="4">
    <source>
        <dbReference type="Proteomes" id="UP001519272"/>
    </source>
</evidence>
<proteinExistence type="predicted"/>
<dbReference type="EMBL" id="JAGGKG010000025">
    <property type="protein sequence ID" value="MBP1907329.1"/>
    <property type="molecule type" value="Genomic_DNA"/>
</dbReference>
<reference evidence="3 4" key="1">
    <citation type="submission" date="2021-03" db="EMBL/GenBank/DDBJ databases">
        <title>Genomic Encyclopedia of Type Strains, Phase IV (KMG-IV): sequencing the most valuable type-strain genomes for metagenomic binning, comparative biology and taxonomic classification.</title>
        <authorList>
            <person name="Goeker M."/>
        </authorList>
    </citation>
    <scope>NUCLEOTIDE SEQUENCE [LARGE SCALE GENOMIC DNA]</scope>
    <source>
        <strain evidence="3 4">DSM 14349</strain>
    </source>
</reference>
<keyword evidence="4" id="KW-1185">Reference proteome</keyword>
<organism evidence="3 4">
    <name type="scientific">Paenibacillus turicensis</name>
    <dbReference type="NCBI Taxonomy" id="160487"/>
    <lineage>
        <taxon>Bacteria</taxon>
        <taxon>Bacillati</taxon>
        <taxon>Bacillota</taxon>
        <taxon>Bacilli</taxon>
        <taxon>Bacillales</taxon>
        <taxon>Paenibacillaceae</taxon>
        <taxon>Paenibacillus</taxon>
    </lineage>
</organism>
<sequence length="162" mass="18290">MRQTKYMSCMVLCMIMSMLLVITGCGSSEPSWDEYVGAVVEKTFPVPAEATHSESMLTNSEMRYIQYTFSGIHEKGKIPEQYQETILDWGWVEKESTEAGNTVVYEKGNQIVQVTVQENGFTILVPKQDRNLVIQGIESSEFSKNRSDDNDNGQTENNDSNP</sequence>
<name>A0ABS4FXS5_9BACL</name>
<feature type="chain" id="PRO_5046738822" evidence="2">
    <location>
        <begin position="24"/>
        <end position="162"/>
    </location>
</feature>